<dbReference type="Pfam" id="PF10025">
    <property type="entry name" value="DUF2267"/>
    <property type="match status" value="1"/>
</dbReference>
<evidence type="ECO:0008006" key="3">
    <source>
        <dbReference type="Google" id="ProtNLM"/>
    </source>
</evidence>
<organism evidence="1 2">
    <name type="scientific">Streptomyces marincola</name>
    <dbReference type="NCBI Taxonomy" id="2878388"/>
    <lineage>
        <taxon>Bacteria</taxon>
        <taxon>Bacillati</taxon>
        <taxon>Actinomycetota</taxon>
        <taxon>Actinomycetes</taxon>
        <taxon>Kitasatosporales</taxon>
        <taxon>Streptomycetaceae</taxon>
        <taxon>Streptomyces</taxon>
    </lineage>
</organism>
<name>A0A1W7D4A8_9ACTN</name>
<sequence length="138" mass="14734">MQHDEFIGQVQNRARLDSRGAAEAATRASLETLAERIPPSLAEKLAAQLPREIGEHLLRVAYAPDLPATGVRMSREEFFDRVAQRSGADLPKAVHEARCVVEVTDEATVGALAGKVRDSLDDDLADVLFAGSSGPSAA</sequence>
<dbReference type="KEGG" id="smao:CAG99_26515"/>
<gene>
    <name evidence="1" type="ORF">CAG99_26515</name>
</gene>
<accession>A0A1W7D4A8</accession>
<dbReference type="EMBL" id="CP021121">
    <property type="protein sequence ID" value="ARQ71911.1"/>
    <property type="molecule type" value="Genomic_DNA"/>
</dbReference>
<dbReference type="RefSeq" id="WP_086161747.1">
    <property type="nucleotide sequence ID" value="NZ_CP021121.1"/>
</dbReference>
<evidence type="ECO:0000313" key="2">
    <source>
        <dbReference type="Proteomes" id="UP000194218"/>
    </source>
</evidence>
<dbReference type="OrthoDB" id="952780at2"/>
<keyword evidence="2" id="KW-1185">Reference proteome</keyword>
<dbReference type="AlphaFoldDB" id="A0A1W7D4A8"/>
<dbReference type="Gene3D" id="1.10.490.110">
    <property type="entry name" value="Uncharacterized conserved protein DUF2267"/>
    <property type="match status" value="1"/>
</dbReference>
<dbReference type="Proteomes" id="UP000194218">
    <property type="component" value="Chromosome"/>
</dbReference>
<proteinExistence type="predicted"/>
<reference evidence="1 2" key="1">
    <citation type="submission" date="2017-05" db="EMBL/GenBank/DDBJ databases">
        <title>Complete genome sequence of Streptomyces sp. SCSIO 03032 revealed the diverse biosynthetic pathways for its bioactive secondary metabolites.</title>
        <authorList>
            <person name="Ma L."/>
            <person name="Zhu Y."/>
            <person name="Zhang W."/>
            <person name="Zhang G."/>
            <person name="Tian X."/>
            <person name="Zhang S."/>
            <person name="Zhang C."/>
        </authorList>
    </citation>
    <scope>NUCLEOTIDE SEQUENCE [LARGE SCALE GENOMIC DNA]</scope>
    <source>
        <strain evidence="1 2">SCSIO 03032</strain>
    </source>
</reference>
<protein>
    <recommendedName>
        <fullName evidence="3">DUF2267 domain-containing protein</fullName>
    </recommendedName>
</protein>
<dbReference type="InterPro" id="IPR018727">
    <property type="entry name" value="DUF2267"/>
</dbReference>
<evidence type="ECO:0000313" key="1">
    <source>
        <dbReference type="EMBL" id="ARQ71911.1"/>
    </source>
</evidence>
<dbReference type="InterPro" id="IPR038282">
    <property type="entry name" value="DUF2267_sf"/>
</dbReference>